<organism evidence="1">
    <name type="scientific">bioreactor metagenome</name>
    <dbReference type="NCBI Taxonomy" id="1076179"/>
    <lineage>
        <taxon>unclassified sequences</taxon>
        <taxon>metagenomes</taxon>
        <taxon>ecological metagenomes</taxon>
    </lineage>
</organism>
<name>A0A644X8T8_9ZZZZ</name>
<proteinExistence type="predicted"/>
<comment type="caution">
    <text evidence="1">The sequence shown here is derived from an EMBL/GenBank/DDBJ whole genome shotgun (WGS) entry which is preliminary data.</text>
</comment>
<dbReference type="EMBL" id="VSSQ01001995">
    <property type="protein sequence ID" value="MPM12596.1"/>
    <property type="molecule type" value="Genomic_DNA"/>
</dbReference>
<sequence>MDAPGDHVEARLHFSPQKSEIMKDTIGFCTISTAPEGKYVADPDFWKGKTCRVVDITIAGDVLVKLDNKIGAFEAKDVVSIFRCQMFADVICSPEISFSDQMLYYKKIMNRKGGYNSLLRDMIISVSLRNGKFTDDFVFAGSIQSTPQL</sequence>
<protein>
    <submittedName>
        <fullName evidence="1">Uncharacterized protein</fullName>
    </submittedName>
</protein>
<dbReference type="AlphaFoldDB" id="A0A644X8T8"/>
<evidence type="ECO:0000313" key="1">
    <source>
        <dbReference type="EMBL" id="MPM12596.1"/>
    </source>
</evidence>
<accession>A0A644X8T8</accession>
<gene>
    <name evidence="1" type="ORF">SDC9_58950</name>
</gene>
<reference evidence="1" key="1">
    <citation type="submission" date="2019-08" db="EMBL/GenBank/DDBJ databases">
        <authorList>
            <person name="Kucharzyk K."/>
            <person name="Murdoch R.W."/>
            <person name="Higgins S."/>
            <person name="Loffler F."/>
        </authorList>
    </citation>
    <scope>NUCLEOTIDE SEQUENCE</scope>
</reference>